<evidence type="ECO:0000313" key="1">
    <source>
        <dbReference type="EMBL" id="SUJ09385.1"/>
    </source>
</evidence>
<dbReference type="GO" id="GO:0008967">
    <property type="term" value="F:phosphoglycolate phosphatase activity"/>
    <property type="evidence" value="ECO:0007669"/>
    <property type="project" value="TreeGrafter"/>
</dbReference>
<dbReference type="NCBIfam" id="TIGR01549">
    <property type="entry name" value="HAD-SF-IA-v1"/>
    <property type="match status" value="1"/>
</dbReference>
<dbReference type="RefSeq" id="WP_115390454.1">
    <property type="nucleotide sequence ID" value="NZ_JADZHC010000046.1"/>
</dbReference>
<dbReference type="Gene3D" id="3.40.50.1000">
    <property type="entry name" value="HAD superfamily/HAD-like"/>
    <property type="match status" value="1"/>
</dbReference>
<evidence type="ECO:0000313" key="2">
    <source>
        <dbReference type="Proteomes" id="UP000254069"/>
    </source>
</evidence>
<keyword evidence="1" id="KW-0378">Hydrolase</keyword>
<proteinExistence type="predicted"/>
<dbReference type="GO" id="GO:0006281">
    <property type="term" value="P:DNA repair"/>
    <property type="evidence" value="ECO:0007669"/>
    <property type="project" value="TreeGrafter"/>
</dbReference>
<keyword evidence="2" id="KW-1185">Reference proteome</keyword>
<dbReference type="InterPro" id="IPR006439">
    <property type="entry name" value="HAD-SF_hydro_IA"/>
</dbReference>
<dbReference type="EC" id="3.1.3.5" evidence="1"/>
<dbReference type="InterPro" id="IPR023198">
    <property type="entry name" value="PGP-like_dom2"/>
</dbReference>
<dbReference type="Proteomes" id="UP000254069">
    <property type="component" value="Unassembled WGS sequence"/>
</dbReference>
<dbReference type="InterPro" id="IPR041492">
    <property type="entry name" value="HAD_2"/>
</dbReference>
<dbReference type="InterPro" id="IPR023214">
    <property type="entry name" value="HAD_sf"/>
</dbReference>
<dbReference type="SFLD" id="SFLDG01129">
    <property type="entry name" value="C1.5:_HAD__Beta-PGM__Phosphata"/>
    <property type="match status" value="1"/>
</dbReference>
<dbReference type="NCBIfam" id="TIGR01509">
    <property type="entry name" value="HAD-SF-IA-v3"/>
    <property type="match status" value="1"/>
</dbReference>
<organism evidence="1 2">
    <name type="scientific">Shewanella algae</name>
    <dbReference type="NCBI Taxonomy" id="38313"/>
    <lineage>
        <taxon>Bacteria</taxon>
        <taxon>Pseudomonadati</taxon>
        <taxon>Pseudomonadota</taxon>
        <taxon>Gammaproteobacteria</taxon>
        <taxon>Alteromonadales</taxon>
        <taxon>Shewanellaceae</taxon>
        <taxon>Shewanella</taxon>
    </lineage>
</organism>
<sequence>MKAYELLIFDWDGTLMDSIGKIVRCMENTARVMALPIPSEQAVRDIIGLSMTEALQCLYPAGSVGEYQALREEYKQQFLQLDTTPSPLFSETPALLSQLRSEKYLLAVATGKARAGLERVLRETGLGEFFHASRSADEARSKPHPDMLQQLLAELKIAPERALMVGDSVHDLNMAACAGMDAIGVSYGAHSRERLHEAAPKAIIDTPLGLLHHL</sequence>
<dbReference type="InterPro" id="IPR050155">
    <property type="entry name" value="HAD-like_hydrolase_sf"/>
</dbReference>
<dbReference type="SFLD" id="SFLDS00003">
    <property type="entry name" value="Haloacid_Dehalogenase"/>
    <property type="match status" value="1"/>
</dbReference>
<dbReference type="Pfam" id="PF13419">
    <property type="entry name" value="HAD_2"/>
    <property type="match status" value="1"/>
</dbReference>
<dbReference type="Gene3D" id="1.10.150.240">
    <property type="entry name" value="Putative phosphatase, domain 2"/>
    <property type="match status" value="1"/>
</dbReference>
<dbReference type="InterPro" id="IPR036412">
    <property type="entry name" value="HAD-like_sf"/>
</dbReference>
<dbReference type="SFLD" id="SFLDG01135">
    <property type="entry name" value="C1.5.6:_HAD__Beta-PGM__Phospha"/>
    <property type="match status" value="1"/>
</dbReference>
<dbReference type="GO" id="GO:0005829">
    <property type="term" value="C:cytosol"/>
    <property type="evidence" value="ECO:0007669"/>
    <property type="project" value="TreeGrafter"/>
</dbReference>
<dbReference type="SUPFAM" id="SSF56784">
    <property type="entry name" value="HAD-like"/>
    <property type="match status" value="1"/>
</dbReference>
<dbReference type="PANTHER" id="PTHR43434">
    <property type="entry name" value="PHOSPHOGLYCOLATE PHOSPHATASE"/>
    <property type="match status" value="1"/>
</dbReference>
<gene>
    <name evidence="1" type="ORF">NCTC10738_04158</name>
</gene>
<reference evidence="1 2" key="1">
    <citation type="submission" date="2018-06" db="EMBL/GenBank/DDBJ databases">
        <authorList>
            <consortium name="Pathogen Informatics"/>
            <person name="Doyle S."/>
        </authorList>
    </citation>
    <scope>NUCLEOTIDE SEQUENCE [LARGE SCALE GENOMIC DNA]</scope>
    <source>
        <strain evidence="1 2">NCTC10738</strain>
    </source>
</reference>
<name>A0A380BYE5_9GAMM</name>
<dbReference type="AlphaFoldDB" id="A0A380BYE5"/>
<protein>
    <submittedName>
        <fullName evidence="1">5'-nucleotidase</fullName>
        <ecNumber evidence="1">3.1.3.5</ecNumber>
    </submittedName>
</protein>
<dbReference type="EMBL" id="UGYO01000002">
    <property type="protein sequence ID" value="SUJ09385.1"/>
    <property type="molecule type" value="Genomic_DNA"/>
</dbReference>
<accession>A0A380BYE5</accession>
<dbReference type="PANTHER" id="PTHR43434:SF24">
    <property type="entry name" value="HYDROLASE-RELATED"/>
    <property type="match status" value="1"/>
</dbReference>
<dbReference type="GO" id="GO:0008253">
    <property type="term" value="F:5'-nucleotidase activity"/>
    <property type="evidence" value="ECO:0007669"/>
    <property type="project" value="UniProtKB-EC"/>
</dbReference>